<keyword evidence="4 8" id="KW-0732">Signal</keyword>
<organism evidence="10 11">
    <name type="scientific">Duganella radicis</name>
    <dbReference type="NCBI Taxonomy" id="551988"/>
    <lineage>
        <taxon>Bacteria</taxon>
        <taxon>Pseudomonadati</taxon>
        <taxon>Pseudomonadota</taxon>
        <taxon>Betaproteobacteria</taxon>
        <taxon>Burkholderiales</taxon>
        <taxon>Oxalobacteraceae</taxon>
        <taxon>Telluria group</taxon>
        <taxon>Duganella</taxon>
    </lineage>
</organism>
<dbReference type="PRINTS" id="PR00741">
    <property type="entry name" value="GLHYDRLASE29"/>
</dbReference>
<evidence type="ECO:0000256" key="4">
    <source>
        <dbReference type="ARBA" id="ARBA00022729"/>
    </source>
</evidence>
<dbReference type="InterPro" id="IPR057739">
    <property type="entry name" value="Glyco_hydro_29_N"/>
</dbReference>
<protein>
    <recommendedName>
        <fullName evidence="3">alpha-L-fucosidase</fullName>
        <ecNumber evidence="3">3.2.1.51</ecNumber>
    </recommendedName>
</protein>
<dbReference type="SUPFAM" id="SSF51445">
    <property type="entry name" value="(Trans)glycosidases"/>
    <property type="match status" value="1"/>
</dbReference>
<feature type="site" description="May be important for catalysis" evidence="7">
    <location>
        <position position="281"/>
    </location>
</feature>
<dbReference type="GO" id="GO:0005764">
    <property type="term" value="C:lysosome"/>
    <property type="evidence" value="ECO:0007669"/>
    <property type="project" value="TreeGrafter"/>
</dbReference>
<evidence type="ECO:0000256" key="7">
    <source>
        <dbReference type="PIRSR" id="PIRSR001092-1"/>
    </source>
</evidence>
<proteinExistence type="inferred from homology"/>
<feature type="domain" description="Glycoside hydrolase family 29 N-terminal" evidence="9">
    <location>
        <begin position="29"/>
        <end position="348"/>
    </location>
</feature>
<keyword evidence="6" id="KW-0326">Glycosidase</keyword>
<dbReference type="GO" id="GO:0016139">
    <property type="term" value="P:glycoside catabolic process"/>
    <property type="evidence" value="ECO:0007669"/>
    <property type="project" value="TreeGrafter"/>
</dbReference>
<comment type="function">
    <text evidence="1">Alpha-L-fucosidase is responsible for hydrolyzing the alpha-1,6-linked fucose joined to the reducing-end N-acetylglucosamine of the carbohydrate moieties of glycoproteins.</text>
</comment>
<dbReference type="Pfam" id="PF01120">
    <property type="entry name" value="Alpha_L_fucos"/>
    <property type="match status" value="1"/>
</dbReference>
<name>A0A6L6PGJ6_9BURK</name>
<dbReference type="InterPro" id="IPR017853">
    <property type="entry name" value="GH"/>
</dbReference>
<dbReference type="InterPro" id="IPR000933">
    <property type="entry name" value="Glyco_hydro_29"/>
</dbReference>
<comment type="caution">
    <text evidence="10">The sequence shown here is derived from an EMBL/GenBank/DDBJ whole genome shotgun (WGS) entry which is preliminary data.</text>
</comment>
<sequence>MNIACKPYARRLLAALAILWLGIAGAADRERIDWWREARFGMFVHWGLYAIPGRGEWVQWNEQIPVEQYARLAQQFNPTAFDANAWAGLAKSAGMKYMVFTSRHHDGFAMFDDGGNPFTSVNTAAHRDFVGEYVKAARQAGLGVGLYYSPLDWRYPGFFFPDLQRASAEAMREQYQRQMKALLSNYGKIDVLWFDGGEADWLSFGGDWGGAEAGANWVKRPWGKHYKGGFDWGHQQVYEMLRRQQPDILINGRADMREDFHSREGEGALGAFDNRQPWELCSTIAGAWGYQPGMVPRPLDHYIRLLVNVVGRDGNLLLNVGPGPDGRIDEVQAQRLREIGGWLGKYGDSIYATRGGPFLPGDYGVSTHHGNTIYVHVLKWAQDKLVLPAIPARVLRASALTGGAVQLAQNGQGVELTLPAAQRDAIDTIIALELDGPAAAIGTRAVP</sequence>
<dbReference type="EC" id="3.2.1.51" evidence="3"/>
<accession>A0A6L6PGJ6</accession>
<dbReference type="Gene3D" id="3.20.20.80">
    <property type="entry name" value="Glycosidases"/>
    <property type="match status" value="1"/>
</dbReference>
<evidence type="ECO:0000256" key="6">
    <source>
        <dbReference type="ARBA" id="ARBA00023295"/>
    </source>
</evidence>
<dbReference type="RefSeq" id="WP_155463188.1">
    <property type="nucleotide sequence ID" value="NZ_WNKY01000007.1"/>
</dbReference>
<evidence type="ECO:0000256" key="3">
    <source>
        <dbReference type="ARBA" id="ARBA00012662"/>
    </source>
</evidence>
<feature type="signal peptide" evidence="8">
    <location>
        <begin position="1"/>
        <end position="26"/>
    </location>
</feature>
<reference evidence="10 11" key="1">
    <citation type="submission" date="2019-11" db="EMBL/GenBank/DDBJ databases">
        <title>Type strains purchased from KCTC, JCM and DSMZ.</title>
        <authorList>
            <person name="Lu H."/>
        </authorList>
    </citation>
    <scope>NUCLEOTIDE SEQUENCE [LARGE SCALE GENOMIC DNA]</scope>
    <source>
        <strain evidence="10 11">KCTC 22382</strain>
    </source>
</reference>
<evidence type="ECO:0000313" key="11">
    <source>
        <dbReference type="Proteomes" id="UP000475582"/>
    </source>
</evidence>
<dbReference type="PIRSF" id="PIRSF001092">
    <property type="entry name" value="Alpha-L-fucosidase"/>
    <property type="match status" value="1"/>
</dbReference>
<evidence type="ECO:0000256" key="2">
    <source>
        <dbReference type="ARBA" id="ARBA00007951"/>
    </source>
</evidence>
<dbReference type="PANTHER" id="PTHR10030">
    <property type="entry name" value="ALPHA-L-FUCOSIDASE"/>
    <property type="match status" value="1"/>
</dbReference>
<evidence type="ECO:0000313" key="10">
    <source>
        <dbReference type="EMBL" id="MTV37711.1"/>
    </source>
</evidence>
<dbReference type="SMART" id="SM00812">
    <property type="entry name" value="Alpha_L_fucos"/>
    <property type="match status" value="1"/>
</dbReference>
<dbReference type="EMBL" id="WNKY01000007">
    <property type="protein sequence ID" value="MTV37711.1"/>
    <property type="molecule type" value="Genomic_DNA"/>
</dbReference>
<dbReference type="OrthoDB" id="8730647at2"/>
<keyword evidence="5 10" id="KW-0378">Hydrolase</keyword>
<dbReference type="GO" id="GO:0004560">
    <property type="term" value="F:alpha-L-fucosidase activity"/>
    <property type="evidence" value="ECO:0007669"/>
    <property type="project" value="InterPro"/>
</dbReference>
<dbReference type="PANTHER" id="PTHR10030:SF37">
    <property type="entry name" value="ALPHA-L-FUCOSIDASE-RELATED"/>
    <property type="match status" value="1"/>
</dbReference>
<evidence type="ECO:0000256" key="1">
    <source>
        <dbReference type="ARBA" id="ARBA00004071"/>
    </source>
</evidence>
<gene>
    <name evidence="10" type="ORF">GM676_08945</name>
</gene>
<dbReference type="AlphaFoldDB" id="A0A6L6PGJ6"/>
<feature type="chain" id="PRO_5026890355" description="alpha-L-fucosidase" evidence="8">
    <location>
        <begin position="27"/>
        <end position="447"/>
    </location>
</feature>
<evidence type="ECO:0000256" key="5">
    <source>
        <dbReference type="ARBA" id="ARBA00022801"/>
    </source>
</evidence>
<evidence type="ECO:0000259" key="9">
    <source>
        <dbReference type="Pfam" id="PF01120"/>
    </source>
</evidence>
<dbReference type="Proteomes" id="UP000475582">
    <property type="component" value="Unassembled WGS sequence"/>
</dbReference>
<dbReference type="InterPro" id="IPR016286">
    <property type="entry name" value="FUC_metazoa-typ"/>
</dbReference>
<comment type="similarity">
    <text evidence="2">Belongs to the glycosyl hydrolase 29 family.</text>
</comment>
<dbReference type="GO" id="GO:0006004">
    <property type="term" value="P:fucose metabolic process"/>
    <property type="evidence" value="ECO:0007669"/>
    <property type="project" value="InterPro"/>
</dbReference>
<evidence type="ECO:0000256" key="8">
    <source>
        <dbReference type="SAM" id="SignalP"/>
    </source>
</evidence>
<keyword evidence="11" id="KW-1185">Reference proteome</keyword>